<dbReference type="InterPro" id="IPR002781">
    <property type="entry name" value="TM_pro_TauE-like"/>
</dbReference>
<reference evidence="6" key="1">
    <citation type="submission" date="2018-05" db="EMBL/GenBank/DDBJ databases">
        <authorList>
            <person name="Lanie J.A."/>
            <person name="Ng W.-L."/>
            <person name="Kazmierczak K.M."/>
            <person name="Andrzejewski T.M."/>
            <person name="Davidsen T.M."/>
            <person name="Wayne K.J."/>
            <person name="Tettelin H."/>
            <person name="Glass J.I."/>
            <person name="Rusch D."/>
            <person name="Podicherti R."/>
            <person name="Tsui H.-C.T."/>
            <person name="Winkler M.E."/>
        </authorList>
    </citation>
    <scope>NUCLEOTIDE SEQUENCE</scope>
</reference>
<feature type="transmembrane region" description="Helical" evidence="5">
    <location>
        <begin position="38"/>
        <end position="56"/>
    </location>
</feature>
<dbReference type="GO" id="GO:0016020">
    <property type="term" value="C:membrane"/>
    <property type="evidence" value="ECO:0007669"/>
    <property type="project" value="UniProtKB-SubCell"/>
</dbReference>
<evidence type="ECO:0000256" key="2">
    <source>
        <dbReference type="ARBA" id="ARBA00022692"/>
    </source>
</evidence>
<evidence type="ECO:0000256" key="1">
    <source>
        <dbReference type="ARBA" id="ARBA00004141"/>
    </source>
</evidence>
<feature type="transmembrane region" description="Helical" evidence="5">
    <location>
        <begin position="186"/>
        <end position="204"/>
    </location>
</feature>
<accession>A0A382LDT9</accession>
<dbReference type="EMBL" id="UINC01085458">
    <property type="protein sequence ID" value="SVC33021.1"/>
    <property type="molecule type" value="Genomic_DNA"/>
</dbReference>
<feature type="transmembrane region" description="Helical" evidence="5">
    <location>
        <begin position="95"/>
        <end position="114"/>
    </location>
</feature>
<organism evidence="6">
    <name type="scientific">marine metagenome</name>
    <dbReference type="NCBI Taxonomy" id="408172"/>
    <lineage>
        <taxon>unclassified sequences</taxon>
        <taxon>metagenomes</taxon>
        <taxon>ecological metagenomes</taxon>
    </lineage>
</organism>
<keyword evidence="4 5" id="KW-0472">Membrane</keyword>
<evidence type="ECO:0000256" key="5">
    <source>
        <dbReference type="SAM" id="Phobius"/>
    </source>
</evidence>
<feature type="transmembrane region" description="Helical" evidence="5">
    <location>
        <begin position="216"/>
        <end position="234"/>
    </location>
</feature>
<dbReference type="AlphaFoldDB" id="A0A382LDT9"/>
<dbReference type="Pfam" id="PF01925">
    <property type="entry name" value="TauE"/>
    <property type="match status" value="1"/>
</dbReference>
<feature type="transmembrane region" description="Helical" evidence="5">
    <location>
        <begin position="6"/>
        <end position="26"/>
    </location>
</feature>
<comment type="subcellular location">
    <subcellularLocation>
        <location evidence="1">Membrane</location>
        <topology evidence="1">Multi-pass membrane protein</topology>
    </subcellularLocation>
</comment>
<evidence type="ECO:0000313" key="6">
    <source>
        <dbReference type="EMBL" id="SVC33021.1"/>
    </source>
</evidence>
<gene>
    <name evidence="6" type="ORF">METZ01_LOCUS285875</name>
</gene>
<feature type="transmembrane region" description="Helical" evidence="5">
    <location>
        <begin position="68"/>
        <end position="88"/>
    </location>
</feature>
<keyword evidence="2 5" id="KW-0812">Transmembrane</keyword>
<feature type="transmembrane region" description="Helical" evidence="5">
    <location>
        <begin position="162"/>
        <end position="180"/>
    </location>
</feature>
<name>A0A382LDT9_9ZZZZ</name>
<evidence type="ECO:0000256" key="4">
    <source>
        <dbReference type="ARBA" id="ARBA00023136"/>
    </source>
</evidence>
<feature type="transmembrane region" description="Helical" evidence="5">
    <location>
        <begin position="126"/>
        <end position="150"/>
    </location>
</feature>
<keyword evidence="3 5" id="KW-1133">Transmembrane helix</keyword>
<proteinExistence type="predicted"/>
<sequence length="235" mass="27046">MDITLIIIVIILSLLQSIFGVGILLFGTPILLSLDYSFIESLNILLPLSLLVNLVQLFSDYNNVNYKFYSAFIKFTIPFLFLSLFFIIKIEINMNYLVGIFIILVSIQNNVPYLKKNIIKLLNEKIFLILTGLVHGLSNLGGSLLTVIIYSKNMSKNETRSTIVVCYATFALIQLITIFLVANKYYFENIIIYCTISFVVVILSERYLYNQIKPKFYTKSFELFLLFMGVFLILK</sequence>
<protein>
    <submittedName>
        <fullName evidence="6">Uncharacterized protein</fullName>
    </submittedName>
</protein>
<evidence type="ECO:0000256" key="3">
    <source>
        <dbReference type="ARBA" id="ARBA00022989"/>
    </source>
</evidence>